<feature type="compositionally biased region" description="Pro residues" evidence="1">
    <location>
        <begin position="124"/>
        <end position="135"/>
    </location>
</feature>
<dbReference type="GO" id="GO:0030345">
    <property type="term" value="F:structural constituent of tooth enamel"/>
    <property type="evidence" value="ECO:0007669"/>
    <property type="project" value="TreeGrafter"/>
</dbReference>
<dbReference type="InterPro" id="IPR015673">
    <property type="entry name" value="Enamelin"/>
</dbReference>
<dbReference type="Pfam" id="PF15362">
    <property type="entry name" value="Enamelin"/>
    <property type="match status" value="1"/>
</dbReference>
<dbReference type="GO" id="GO:0031012">
    <property type="term" value="C:extracellular matrix"/>
    <property type="evidence" value="ECO:0007669"/>
    <property type="project" value="TreeGrafter"/>
</dbReference>
<comment type="caution">
    <text evidence="3">The sequence shown here is derived from an EMBL/GenBank/DDBJ whole genome shotgun (WGS) entry which is preliminary data.</text>
</comment>
<gene>
    <name evidence="3" type="ORF">JRQ81_013262</name>
</gene>
<evidence type="ECO:0000256" key="2">
    <source>
        <dbReference type="SAM" id="SignalP"/>
    </source>
</evidence>
<feature type="compositionally biased region" description="Polar residues" evidence="1">
    <location>
        <begin position="417"/>
        <end position="427"/>
    </location>
</feature>
<feature type="compositionally biased region" description="Polar residues" evidence="1">
    <location>
        <begin position="290"/>
        <end position="307"/>
    </location>
</feature>
<reference evidence="3" key="1">
    <citation type="journal article" date="2023" name="DNA Res.">
        <title>Chromosome-level genome assembly of Phrynocephalus forsythii using third-generation DNA sequencing and Hi-C analysis.</title>
        <authorList>
            <person name="Qi Y."/>
            <person name="Zhao W."/>
            <person name="Zhao Y."/>
            <person name="Niu C."/>
            <person name="Cao S."/>
            <person name="Zhang Y."/>
        </authorList>
    </citation>
    <scope>NUCLEOTIDE SEQUENCE</scope>
    <source>
        <tissue evidence="3">Muscle</tissue>
    </source>
</reference>
<evidence type="ECO:0000313" key="4">
    <source>
        <dbReference type="Proteomes" id="UP001142489"/>
    </source>
</evidence>
<feature type="compositionally biased region" description="Polar residues" evidence="1">
    <location>
        <begin position="352"/>
        <end position="368"/>
    </location>
</feature>
<feature type="compositionally biased region" description="Polar residues" evidence="1">
    <location>
        <begin position="477"/>
        <end position="516"/>
    </location>
</feature>
<keyword evidence="2" id="KW-0732">Signal</keyword>
<name>A0A9Q0Y0S0_9SAUR</name>
<feature type="chain" id="PRO_5040229785" description="Enamelin" evidence="2">
    <location>
        <begin position="19"/>
        <end position="610"/>
    </location>
</feature>
<sequence>MFRCSPALVIWLFAPCDALGFHVNRGNIGKRDLVCPYPFTALRKRRKAGFGSKSEEMMPFGAFGFLNSAQLLPFAASLYGYRPNYPQLLQRPFLWQQQVPVHEVARLPSQKPPPPSAAWKPNSRPQPKPPLPPQQPRHQVQQPQIQVQQPPKLPPRAAGPSQPQPHGTAQQPKEGKSQHPQAFLPHQQQPWHFPQIFGHGGLHPQLFGPYQGRTPLGRPLGRPHVSNEEGAPYFGYGFHGMGTRPAYSEEMFEQDFEEPVEKEPPKETPASSPVTNSTVPDTNTTVPNPASQGENATLSGASVTGNGANPMGLQSKFIDGNGFSTPSPPAHVAGGNGAAQDVLEQSGHQDKSPSLNIMQSFPPASQHSAGHVPPIYKPNSEVGDARHHSLTSRGNPIQTESPSHNFGYRDNLDQRGNLHNTNNNQALANPRHLSYGYQEQSHLPGRSPSGQREIRPFPDSDTPSTWNQDPVYRDNYQRNSPSEGHSLDPQINTLQSPSGMQQSNAPSQQGMFSATRRTPFESETHQNNWKPQLPNLPDHEREQFPSAQNRMWSNRENSWTFQDTPPRYNSMYSLDSDHPRGHSIYSERNSYQQNGHPNSPRTWKREKTLL</sequence>
<dbReference type="GO" id="GO:0097186">
    <property type="term" value="P:amelogenesis"/>
    <property type="evidence" value="ECO:0007669"/>
    <property type="project" value="TreeGrafter"/>
</dbReference>
<dbReference type="OrthoDB" id="9900243at2759"/>
<feature type="compositionally biased region" description="Low complexity" evidence="1">
    <location>
        <begin position="273"/>
        <end position="289"/>
    </location>
</feature>
<feature type="region of interest" description="Disordered" evidence="1">
    <location>
        <begin position="254"/>
        <end position="610"/>
    </location>
</feature>
<evidence type="ECO:0000313" key="3">
    <source>
        <dbReference type="EMBL" id="KAJ7335321.1"/>
    </source>
</evidence>
<dbReference type="PANTHER" id="PTHR16784">
    <property type="entry name" value="ENAMELIN"/>
    <property type="match status" value="1"/>
</dbReference>
<evidence type="ECO:0000256" key="1">
    <source>
        <dbReference type="SAM" id="MobiDB-lite"/>
    </source>
</evidence>
<dbReference type="Proteomes" id="UP001142489">
    <property type="component" value="Unassembled WGS sequence"/>
</dbReference>
<dbReference type="GO" id="GO:0036305">
    <property type="term" value="P:ameloblast differentiation"/>
    <property type="evidence" value="ECO:0007669"/>
    <property type="project" value="TreeGrafter"/>
</dbReference>
<dbReference type="GO" id="GO:0070175">
    <property type="term" value="P:positive regulation of enamel mineralization"/>
    <property type="evidence" value="ECO:0007669"/>
    <property type="project" value="TreeGrafter"/>
</dbReference>
<dbReference type="AlphaFoldDB" id="A0A9Q0Y0S0"/>
<feature type="compositionally biased region" description="Polar residues" evidence="1">
    <location>
        <begin position="545"/>
        <end position="563"/>
    </location>
</feature>
<evidence type="ECO:0008006" key="5">
    <source>
        <dbReference type="Google" id="ProtNLM"/>
    </source>
</evidence>
<dbReference type="PANTHER" id="PTHR16784:SF2">
    <property type="entry name" value="ENAMELIN"/>
    <property type="match status" value="1"/>
</dbReference>
<proteinExistence type="predicted"/>
<feature type="signal peptide" evidence="2">
    <location>
        <begin position="1"/>
        <end position="18"/>
    </location>
</feature>
<protein>
    <recommendedName>
        <fullName evidence="5">Enamelin</fullName>
    </recommendedName>
</protein>
<dbReference type="EMBL" id="JAPFRF010000004">
    <property type="protein sequence ID" value="KAJ7335321.1"/>
    <property type="molecule type" value="Genomic_DNA"/>
</dbReference>
<feature type="compositionally biased region" description="Polar residues" evidence="1">
    <location>
        <begin position="391"/>
        <end position="404"/>
    </location>
</feature>
<feature type="compositionally biased region" description="Low complexity" evidence="1">
    <location>
        <begin position="136"/>
        <end position="150"/>
    </location>
</feature>
<feature type="region of interest" description="Disordered" evidence="1">
    <location>
        <begin position="106"/>
        <end position="181"/>
    </location>
</feature>
<accession>A0A9Q0Y0S0</accession>
<keyword evidence="4" id="KW-1185">Reference proteome</keyword>
<organism evidence="3 4">
    <name type="scientific">Phrynocephalus forsythii</name>
    <dbReference type="NCBI Taxonomy" id="171643"/>
    <lineage>
        <taxon>Eukaryota</taxon>
        <taxon>Metazoa</taxon>
        <taxon>Chordata</taxon>
        <taxon>Craniata</taxon>
        <taxon>Vertebrata</taxon>
        <taxon>Euteleostomi</taxon>
        <taxon>Lepidosauria</taxon>
        <taxon>Squamata</taxon>
        <taxon>Bifurcata</taxon>
        <taxon>Unidentata</taxon>
        <taxon>Episquamata</taxon>
        <taxon>Toxicofera</taxon>
        <taxon>Iguania</taxon>
        <taxon>Acrodonta</taxon>
        <taxon>Agamidae</taxon>
        <taxon>Agaminae</taxon>
        <taxon>Phrynocephalus</taxon>
    </lineage>
</organism>
<feature type="compositionally biased region" description="Polar residues" evidence="1">
    <location>
        <begin position="586"/>
        <end position="601"/>
    </location>
</feature>